<dbReference type="GO" id="GO:0005634">
    <property type="term" value="C:nucleus"/>
    <property type="evidence" value="ECO:0007669"/>
    <property type="project" value="UniProtKB-SubCell"/>
</dbReference>
<dbReference type="GeneID" id="30037336"/>
<dbReference type="InterPro" id="IPR007695">
    <property type="entry name" value="DNA_mismatch_repair_MutS-lik_N"/>
</dbReference>
<dbReference type="Pfam" id="PF00488">
    <property type="entry name" value="MutS_V"/>
    <property type="match status" value="1"/>
</dbReference>
<evidence type="ECO:0000256" key="3">
    <source>
        <dbReference type="ARBA" id="ARBA00022741"/>
    </source>
</evidence>
<dbReference type="PIRSF" id="PIRSF037677">
    <property type="entry name" value="DNA_mis_repair_Msh6"/>
    <property type="match status" value="1"/>
</dbReference>
<name>A0A167EK33_9ASCO</name>
<evidence type="ECO:0000256" key="12">
    <source>
        <dbReference type="SAM" id="MobiDB-lite"/>
    </source>
</evidence>
<dbReference type="OrthoDB" id="121051at2759"/>
<evidence type="ECO:0000256" key="6">
    <source>
        <dbReference type="ARBA" id="ARBA00023125"/>
    </source>
</evidence>
<feature type="compositionally biased region" description="Polar residues" evidence="12">
    <location>
        <begin position="183"/>
        <end position="195"/>
    </location>
</feature>
<evidence type="ECO:0000256" key="8">
    <source>
        <dbReference type="ARBA" id="ARBA00023242"/>
    </source>
</evidence>
<dbReference type="GO" id="GO:0006312">
    <property type="term" value="P:mitotic recombination"/>
    <property type="evidence" value="ECO:0007669"/>
    <property type="project" value="TreeGrafter"/>
</dbReference>
<dbReference type="InterPro" id="IPR036678">
    <property type="entry name" value="MutS_con_dom_sf"/>
</dbReference>
<dbReference type="NCBIfam" id="NF003810">
    <property type="entry name" value="PRK05399.1"/>
    <property type="match status" value="1"/>
</dbReference>
<dbReference type="InterPro" id="IPR007860">
    <property type="entry name" value="DNA_mmatch_repair_MutS_con_dom"/>
</dbReference>
<feature type="region of interest" description="Disordered" evidence="12">
    <location>
        <begin position="1"/>
        <end position="129"/>
    </location>
</feature>
<dbReference type="Pfam" id="PF05188">
    <property type="entry name" value="MutS_II"/>
    <property type="match status" value="1"/>
</dbReference>
<feature type="compositionally biased region" description="Polar residues" evidence="12">
    <location>
        <begin position="91"/>
        <end position="103"/>
    </location>
</feature>
<dbReference type="Gene3D" id="3.40.50.300">
    <property type="entry name" value="P-loop containing nucleotide triphosphate hydrolases"/>
    <property type="match status" value="1"/>
</dbReference>
<dbReference type="RefSeq" id="XP_018736646.1">
    <property type="nucleotide sequence ID" value="XM_018882250.1"/>
</dbReference>
<dbReference type="InterPro" id="IPR007861">
    <property type="entry name" value="DNA_mismatch_repair_MutS_clamp"/>
</dbReference>
<dbReference type="Gene3D" id="3.40.1170.10">
    <property type="entry name" value="DNA repair protein MutS, domain I"/>
    <property type="match status" value="1"/>
</dbReference>
<evidence type="ECO:0000256" key="7">
    <source>
        <dbReference type="ARBA" id="ARBA00023204"/>
    </source>
</evidence>
<dbReference type="PANTHER" id="PTHR11361:SF122">
    <property type="entry name" value="DNA MISMATCH REPAIR PROTEIN MSH3"/>
    <property type="match status" value="1"/>
</dbReference>
<accession>A0A167EK33</accession>
<feature type="domain" description="DNA mismatch repair proteins mutS family" evidence="13">
    <location>
        <begin position="991"/>
        <end position="1007"/>
    </location>
</feature>
<keyword evidence="7 11" id="KW-0234">DNA repair</keyword>
<dbReference type="InterPro" id="IPR007696">
    <property type="entry name" value="DNA_mismatch_repair_MutS_core"/>
</dbReference>
<protein>
    <recommendedName>
        <fullName evidence="11">DNA mismatch repair protein</fullName>
    </recommendedName>
</protein>
<evidence type="ECO:0000256" key="2">
    <source>
        <dbReference type="ARBA" id="ARBA00007094"/>
    </source>
</evidence>
<reference evidence="14 15" key="1">
    <citation type="submission" date="2016-02" db="EMBL/GenBank/DDBJ databases">
        <title>Complete genome sequence and transcriptome regulation of the pentose utilising yeast Sugiyamaella lignohabitans.</title>
        <authorList>
            <person name="Bellasio M."/>
            <person name="Peymann A."/>
            <person name="Valli M."/>
            <person name="Sipitzky M."/>
            <person name="Graf A."/>
            <person name="Sauer M."/>
            <person name="Marx H."/>
            <person name="Mattanovich D."/>
        </authorList>
    </citation>
    <scope>NUCLEOTIDE SEQUENCE [LARGE SCALE GENOMIC DNA]</scope>
    <source>
        <strain evidence="14 15">CBS 10342</strain>
    </source>
</reference>
<comment type="similarity">
    <text evidence="2">Belongs to the DNA mismatch repair MutS family. MSH3 subfamily.</text>
</comment>
<dbReference type="SMART" id="SM00533">
    <property type="entry name" value="MUTSd"/>
    <property type="match status" value="1"/>
</dbReference>
<evidence type="ECO:0000259" key="13">
    <source>
        <dbReference type="PROSITE" id="PS00486"/>
    </source>
</evidence>
<dbReference type="AlphaFoldDB" id="A0A167EK33"/>
<dbReference type="SUPFAM" id="SSF52540">
    <property type="entry name" value="P-loop containing nucleoside triphosphate hydrolases"/>
    <property type="match status" value="1"/>
</dbReference>
<evidence type="ECO:0000256" key="4">
    <source>
        <dbReference type="ARBA" id="ARBA00022763"/>
    </source>
</evidence>
<dbReference type="Gene3D" id="1.10.1420.10">
    <property type="match status" value="2"/>
</dbReference>
<keyword evidence="5 11" id="KW-0067">ATP-binding</keyword>
<comment type="function">
    <text evidence="9">Component of the post-replicative DNA mismatch repair system (MMR). Heterodimerizes with MSH2 to form MutS beta, which binds to DNA mismatches thereby initiating DNA repair. MSH3 provides substrate-binding and substrate specificity to the complex. When bound, the MutS beta heterodimer bends the DNA helix and shields approximately 20 base pairs. Acts mainly to repair insertion-deletion loops (IDLs) from 2 to 13 nucleotides in size, but can also repair base-base and single insertion-deletion mismatches that occur during replication. After mismatch binding, forms a ternary complex with the MutL alpha heterodimer, which is thought to be responsible for directing the downstream MMR events, including strand discrimination, excision, and resynthesis. ATP binding and hydrolysis play a pivotal role in mismatch repair functions.</text>
</comment>
<dbReference type="GO" id="GO:0030983">
    <property type="term" value="F:mismatched DNA binding"/>
    <property type="evidence" value="ECO:0007669"/>
    <property type="project" value="UniProtKB-UniRule"/>
</dbReference>
<dbReference type="InterPro" id="IPR045076">
    <property type="entry name" value="MutS"/>
</dbReference>
<dbReference type="InterPro" id="IPR027417">
    <property type="entry name" value="P-loop_NTPase"/>
</dbReference>
<dbReference type="Pfam" id="PF05192">
    <property type="entry name" value="MutS_III"/>
    <property type="match status" value="1"/>
</dbReference>
<dbReference type="InterPro" id="IPR016151">
    <property type="entry name" value="DNA_mismatch_repair_MutS_N"/>
</dbReference>
<feature type="compositionally biased region" description="Low complexity" evidence="12">
    <location>
        <begin position="29"/>
        <end position="40"/>
    </location>
</feature>
<gene>
    <name evidence="14" type="primary">MSH3</name>
    <name evidence="14" type="ORF">AWJ20_5128</name>
</gene>
<feature type="compositionally biased region" description="Polar residues" evidence="12">
    <location>
        <begin position="112"/>
        <end position="125"/>
    </location>
</feature>
<dbReference type="SMART" id="SM00534">
    <property type="entry name" value="MUTSac"/>
    <property type="match status" value="1"/>
</dbReference>
<dbReference type="EMBL" id="CP014502">
    <property type="protein sequence ID" value="ANB14169.1"/>
    <property type="molecule type" value="Genomic_DNA"/>
</dbReference>
<comment type="subcellular location">
    <subcellularLocation>
        <location evidence="1">Nucleus</location>
    </subcellularLocation>
</comment>
<dbReference type="GO" id="GO:0005524">
    <property type="term" value="F:ATP binding"/>
    <property type="evidence" value="ECO:0007669"/>
    <property type="project" value="UniProtKB-UniRule"/>
</dbReference>
<keyword evidence="6 11" id="KW-0238">DNA-binding</keyword>
<keyword evidence="3 11" id="KW-0547">Nucleotide-binding</keyword>
<comment type="subunit">
    <text evidence="10">Heterodimer consisting of MSH2-MSH3 (MutS beta). Forms a ternary complex with MutL alpha (MLH1-PMS1).</text>
</comment>
<dbReference type="SUPFAM" id="SSF55271">
    <property type="entry name" value="DNA repair protein MutS, domain I"/>
    <property type="match status" value="1"/>
</dbReference>
<dbReference type="Pfam" id="PF05190">
    <property type="entry name" value="MutS_IV"/>
    <property type="match status" value="1"/>
</dbReference>
<dbReference type="InterPro" id="IPR000432">
    <property type="entry name" value="DNA_mismatch_repair_MutS_C"/>
</dbReference>
<keyword evidence="15" id="KW-1185">Reference proteome</keyword>
<evidence type="ECO:0000256" key="11">
    <source>
        <dbReference type="PIRNR" id="PIRNR037677"/>
    </source>
</evidence>
<evidence type="ECO:0000313" key="15">
    <source>
        <dbReference type="Proteomes" id="UP000189580"/>
    </source>
</evidence>
<proteinExistence type="inferred from homology"/>
<sequence>MNKSKQKQTSISSFFKRPVKTVEAKNDVADVSSDASSRVSRGSKNMVADQIDSAEDSLTKEPTSRGVKRSAPTRKSDSDNHIITNKRIKASESQNSNHVQSRSVDPIRTKPASASLQNGGKSNPRSKLLAYQFTKSKNIKKEPLSQEQQELHDLFLAKLGKPGSLEKIRQRLRQNGPDANATPGETSGDSTSSTAIGEDTDNSEVGADGNDSSAQDHDVNSSDSSAISLGRFASGVGTATKSGTTCSTGHVKLTPMDEQYVALKKDYPDAIILVEVGYKYKIYGYDAVLAAKAFGWNAVPGKLSIDNSHPTDHLYKTFASTSFPIQALDRRVRNLVDKGFKVGVVQQMETAAIKSAGSNKSKLMKRELTFMHTKGTFLEEFQHQSQGQFSSLSMSGGYILCVCTGEKKTPLSPLSFGLVAVRASTGDIIVDEFIDTPLLTEFETRLLHIQPCEVLIVGEVPTSVDTMIKRLSIRGTQHAADSAIRVESRPKLQEAEASSLINNFYARNESVLPPTVLTSLSSLSLASLIGYLETFKLQDVLYLTNNFTTFTSRNHMLLNANTLTSLEIFQNETNFSEKGSLFWILDHTRTPFGQRLLKSWLAKPLVDREQLELRVEAVSELVSSYPDKIHKIAQIMKRLPDMEKGLIRLYYKRTTRKQLYFTLDFLREISVAFSELNPEKVGFGSKVLNELFALLPKCREIVIQALSHISPAAAKEDRKEDFFKDDDFEEYENITDQKLLIADIDKKLSDHLELLRKQLDMPKLEYKSIQLTNYLVLIPKSKAKTVPKDWIRGGSTKDAHGYHTPEVRKLLKEKEYHREKLSLECDSALSLFLDDLVHHYEQFREVISAVSQIDCLMSLAAASSNSNYTRVQYVDTPYIQIKDGRHPMVDQLLSSGSFVPNSVDMSHDVNRSLIITGPNMGGKSSYVRQVALICIMAQIGCFVPAESATLGIVDAIYTRMGAYDNMLAGESTFMVELKECVDIINNATERSLVILDEIGRGTGTMDGVGIAHAVLSHFITDIKSLTLFVTHYPLLAEFENEYPGIVSNHHMGFLERDGEFGKEITFLFTLETGIAHRSYGLNVARLAGVPSSILHLARIKSEELEKRLIARRSMKQAIKDAIQLKRALVTT</sequence>
<evidence type="ECO:0000256" key="5">
    <source>
        <dbReference type="ARBA" id="ARBA00022840"/>
    </source>
</evidence>
<dbReference type="InterPro" id="IPR036187">
    <property type="entry name" value="DNA_mismatch_repair_MutS_sf"/>
</dbReference>
<organism evidence="14 15">
    <name type="scientific">Sugiyamaella lignohabitans</name>
    <dbReference type="NCBI Taxonomy" id="796027"/>
    <lineage>
        <taxon>Eukaryota</taxon>
        <taxon>Fungi</taxon>
        <taxon>Dikarya</taxon>
        <taxon>Ascomycota</taxon>
        <taxon>Saccharomycotina</taxon>
        <taxon>Dipodascomycetes</taxon>
        <taxon>Dipodascales</taxon>
        <taxon>Trichomonascaceae</taxon>
        <taxon>Sugiyamaella</taxon>
    </lineage>
</organism>
<keyword evidence="8" id="KW-0539">Nucleus</keyword>
<dbReference type="GO" id="GO:0140664">
    <property type="term" value="F:ATP-dependent DNA damage sensor activity"/>
    <property type="evidence" value="ECO:0007669"/>
    <property type="project" value="InterPro"/>
</dbReference>
<evidence type="ECO:0000256" key="1">
    <source>
        <dbReference type="ARBA" id="ARBA00004123"/>
    </source>
</evidence>
<dbReference type="Gene3D" id="3.30.420.110">
    <property type="entry name" value="MutS, connector domain"/>
    <property type="match status" value="1"/>
</dbReference>
<dbReference type="InterPro" id="IPR017261">
    <property type="entry name" value="DNA_mismatch_repair_MutS/MSH"/>
</dbReference>
<dbReference type="Proteomes" id="UP000189580">
    <property type="component" value="Chromosome d"/>
</dbReference>
<dbReference type="Pfam" id="PF01624">
    <property type="entry name" value="MutS_I"/>
    <property type="match status" value="1"/>
</dbReference>
<dbReference type="SUPFAM" id="SSF48334">
    <property type="entry name" value="DNA repair protein MutS, domain III"/>
    <property type="match status" value="1"/>
</dbReference>
<dbReference type="GO" id="GO:0006298">
    <property type="term" value="P:mismatch repair"/>
    <property type="evidence" value="ECO:0007669"/>
    <property type="project" value="InterPro"/>
</dbReference>
<dbReference type="SUPFAM" id="SSF53150">
    <property type="entry name" value="DNA repair protein MutS, domain II"/>
    <property type="match status" value="1"/>
</dbReference>
<dbReference type="PROSITE" id="PS00486">
    <property type="entry name" value="DNA_MISMATCH_REPAIR_2"/>
    <property type="match status" value="1"/>
</dbReference>
<dbReference type="FunFam" id="3.40.50.300:FF:000870">
    <property type="entry name" value="MutS protein homolog 4"/>
    <property type="match status" value="1"/>
</dbReference>
<dbReference type="PANTHER" id="PTHR11361">
    <property type="entry name" value="DNA MISMATCH REPAIR PROTEIN MUTS FAMILY MEMBER"/>
    <property type="match status" value="1"/>
</dbReference>
<feature type="region of interest" description="Disordered" evidence="12">
    <location>
        <begin position="174"/>
        <end position="225"/>
    </location>
</feature>
<dbReference type="KEGG" id="slb:AWJ20_5128"/>
<evidence type="ECO:0000256" key="9">
    <source>
        <dbReference type="ARBA" id="ARBA00025373"/>
    </source>
</evidence>
<evidence type="ECO:0000256" key="10">
    <source>
        <dbReference type="ARBA" id="ARBA00025902"/>
    </source>
</evidence>
<evidence type="ECO:0000313" key="14">
    <source>
        <dbReference type="EMBL" id="ANB14169.1"/>
    </source>
</evidence>
<keyword evidence="4 11" id="KW-0227">DNA damage</keyword>